<evidence type="ECO:0000256" key="1">
    <source>
        <dbReference type="SAM" id="MobiDB-lite"/>
    </source>
</evidence>
<protein>
    <submittedName>
        <fullName evidence="3">Uncharacterized protein</fullName>
    </submittedName>
</protein>
<proteinExistence type="predicted"/>
<evidence type="ECO:0000313" key="4">
    <source>
        <dbReference type="Proteomes" id="UP000031443"/>
    </source>
</evidence>
<gene>
    <name evidence="3" type="ORF">UY3_11729</name>
</gene>
<feature type="region of interest" description="Disordered" evidence="1">
    <location>
        <begin position="24"/>
        <end position="45"/>
    </location>
</feature>
<sequence>MWPPGAFLVASACWGFLGGGGGGAAEPQIPEEQAASVSSPLSQGHQGSGFWLQLWGGGLCRLATRQQAPSYGFRLLPQPWAHHPIPPGPCCLPGPSLPPYPPPHTRFNLFSGLPGLKRVDTGIETAVYRIQQINYVVIHKENV</sequence>
<accession>M7B6H9</accession>
<reference evidence="4" key="1">
    <citation type="journal article" date="2013" name="Nat. Genet.">
        <title>The draft genomes of soft-shell turtle and green sea turtle yield insights into the development and evolution of the turtle-specific body plan.</title>
        <authorList>
            <person name="Wang Z."/>
            <person name="Pascual-Anaya J."/>
            <person name="Zadissa A."/>
            <person name="Li W."/>
            <person name="Niimura Y."/>
            <person name="Huang Z."/>
            <person name="Li C."/>
            <person name="White S."/>
            <person name="Xiong Z."/>
            <person name="Fang D."/>
            <person name="Wang B."/>
            <person name="Ming Y."/>
            <person name="Chen Y."/>
            <person name="Zheng Y."/>
            <person name="Kuraku S."/>
            <person name="Pignatelli M."/>
            <person name="Herrero J."/>
            <person name="Beal K."/>
            <person name="Nozawa M."/>
            <person name="Li Q."/>
            <person name="Wang J."/>
            <person name="Zhang H."/>
            <person name="Yu L."/>
            <person name="Shigenobu S."/>
            <person name="Wang J."/>
            <person name="Liu J."/>
            <person name="Flicek P."/>
            <person name="Searle S."/>
            <person name="Wang J."/>
            <person name="Kuratani S."/>
            <person name="Yin Y."/>
            <person name="Aken B."/>
            <person name="Zhang G."/>
            <person name="Irie N."/>
        </authorList>
    </citation>
    <scope>NUCLEOTIDE SEQUENCE [LARGE SCALE GENOMIC DNA]</scope>
</reference>
<organism evidence="3 4">
    <name type="scientific">Chelonia mydas</name>
    <name type="common">Green sea-turtle</name>
    <name type="synonym">Chelonia agassizi</name>
    <dbReference type="NCBI Taxonomy" id="8469"/>
    <lineage>
        <taxon>Eukaryota</taxon>
        <taxon>Metazoa</taxon>
        <taxon>Chordata</taxon>
        <taxon>Craniata</taxon>
        <taxon>Vertebrata</taxon>
        <taxon>Euteleostomi</taxon>
        <taxon>Archelosauria</taxon>
        <taxon>Testudinata</taxon>
        <taxon>Testudines</taxon>
        <taxon>Cryptodira</taxon>
        <taxon>Durocryptodira</taxon>
        <taxon>Americhelydia</taxon>
        <taxon>Chelonioidea</taxon>
        <taxon>Cheloniidae</taxon>
        <taxon>Chelonia</taxon>
    </lineage>
</organism>
<feature type="chain" id="PRO_5004079750" evidence="2">
    <location>
        <begin position="25"/>
        <end position="143"/>
    </location>
</feature>
<dbReference type="AlphaFoldDB" id="M7B6H9"/>
<evidence type="ECO:0000256" key="2">
    <source>
        <dbReference type="SAM" id="SignalP"/>
    </source>
</evidence>
<dbReference type="Proteomes" id="UP000031443">
    <property type="component" value="Unassembled WGS sequence"/>
</dbReference>
<name>M7B6H9_CHEMY</name>
<keyword evidence="4" id="KW-1185">Reference proteome</keyword>
<feature type="compositionally biased region" description="Polar residues" evidence="1">
    <location>
        <begin position="36"/>
        <end position="45"/>
    </location>
</feature>
<evidence type="ECO:0000313" key="3">
    <source>
        <dbReference type="EMBL" id="EMP31145.1"/>
    </source>
</evidence>
<feature type="signal peptide" evidence="2">
    <location>
        <begin position="1"/>
        <end position="24"/>
    </location>
</feature>
<dbReference type="EMBL" id="KB546685">
    <property type="protein sequence ID" value="EMP31145.1"/>
    <property type="molecule type" value="Genomic_DNA"/>
</dbReference>
<keyword evidence="2" id="KW-0732">Signal</keyword>
<feature type="compositionally biased region" description="Low complexity" evidence="1">
    <location>
        <begin position="25"/>
        <end position="35"/>
    </location>
</feature>